<evidence type="ECO:0000313" key="1">
    <source>
        <dbReference type="EMBL" id="KAK0475944.1"/>
    </source>
</evidence>
<comment type="caution">
    <text evidence="1">The sequence shown here is derived from an EMBL/GenBank/DDBJ whole genome shotgun (WGS) entry which is preliminary data.</text>
</comment>
<protein>
    <submittedName>
        <fullName evidence="1">Uncharacterized protein</fullName>
    </submittedName>
</protein>
<dbReference type="EMBL" id="JAUEPU010000144">
    <property type="protein sequence ID" value="KAK0475944.1"/>
    <property type="molecule type" value="Genomic_DNA"/>
</dbReference>
<organism evidence="1 2">
    <name type="scientific">Armillaria luteobubalina</name>
    <dbReference type="NCBI Taxonomy" id="153913"/>
    <lineage>
        <taxon>Eukaryota</taxon>
        <taxon>Fungi</taxon>
        <taxon>Dikarya</taxon>
        <taxon>Basidiomycota</taxon>
        <taxon>Agaricomycotina</taxon>
        <taxon>Agaricomycetes</taxon>
        <taxon>Agaricomycetidae</taxon>
        <taxon>Agaricales</taxon>
        <taxon>Marasmiineae</taxon>
        <taxon>Physalacriaceae</taxon>
        <taxon>Armillaria</taxon>
    </lineage>
</organism>
<reference evidence="1" key="1">
    <citation type="submission" date="2023-06" db="EMBL/GenBank/DDBJ databases">
        <authorList>
            <consortium name="Lawrence Berkeley National Laboratory"/>
            <person name="Ahrendt S."/>
            <person name="Sahu N."/>
            <person name="Indic B."/>
            <person name="Wong-Bajracharya J."/>
            <person name="Merenyi Z."/>
            <person name="Ke H.-M."/>
            <person name="Monk M."/>
            <person name="Kocsube S."/>
            <person name="Drula E."/>
            <person name="Lipzen A."/>
            <person name="Balint B."/>
            <person name="Henrissat B."/>
            <person name="Andreopoulos B."/>
            <person name="Martin F.M."/>
            <person name="Harder C.B."/>
            <person name="Rigling D."/>
            <person name="Ford K.L."/>
            <person name="Foster G.D."/>
            <person name="Pangilinan J."/>
            <person name="Papanicolaou A."/>
            <person name="Barry K."/>
            <person name="LaButti K."/>
            <person name="Viragh M."/>
            <person name="Koriabine M."/>
            <person name="Yan M."/>
            <person name="Riley R."/>
            <person name="Champramary S."/>
            <person name="Plett K.L."/>
            <person name="Tsai I.J."/>
            <person name="Slot J."/>
            <person name="Sipos G."/>
            <person name="Plett J."/>
            <person name="Nagy L.G."/>
            <person name="Grigoriev I.V."/>
        </authorList>
    </citation>
    <scope>NUCLEOTIDE SEQUENCE</scope>
    <source>
        <strain evidence="1">HWK02</strain>
    </source>
</reference>
<keyword evidence="2" id="KW-1185">Reference proteome</keyword>
<proteinExistence type="predicted"/>
<name>A0AA39P1S5_9AGAR</name>
<dbReference type="AlphaFoldDB" id="A0AA39P1S5"/>
<gene>
    <name evidence="1" type="ORF">EDD18DRAFT_1115845</name>
</gene>
<dbReference type="Proteomes" id="UP001175228">
    <property type="component" value="Unassembled WGS sequence"/>
</dbReference>
<accession>A0AA39P1S5</accession>
<evidence type="ECO:0000313" key="2">
    <source>
        <dbReference type="Proteomes" id="UP001175228"/>
    </source>
</evidence>
<sequence>MAGFSLPDDERVKDDNQGVSVPVYSAIQCDKDGQEDALFARIITGDPGTRMMDPFCAVRLYSKRYSFAYHKHERWSFEYYGLGQFLVLLSVIGYANKWYRFEVEGQHIEKGDNLGDGSQTLEQQKALGQQESALLNFEAFKQDIKDAMMEFVDKDFTVKEKMHLSKPEFLVKEGSIELYKWHDIMDYSPFNDEDKKGKGKMNVKMRKVLTGIESKSNGMTICKAVSGSGLIIDVRPMKKMANC</sequence>